<dbReference type="AlphaFoldDB" id="A0A7X2XUE8"/>
<name>A0A7X2XUE8_9LACO</name>
<dbReference type="RefSeq" id="WP_155431139.1">
    <property type="nucleotide sequence ID" value="NZ_WNJO01000004.1"/>
</dbReference>
<reference evidence="1 2" key="1">
    <citation type="submission" date="2019-11" db="EMBL/GenBank/DDBJ databases">
        <title>Lactobacillus sp. nov. CRM56-3, isolated from fermented tea leaves.</title>
        <authorList>
            <person name="Phuengjayaem S."/>
            <person name="Tanasupawat S."/>
        </authorList>
    </citation>
    <scope>NUCLEOTIDE SEQUENCE [LARGE SCALE GENOMIC DNA]</scope>
    <source>
        <strain evidence="1 2">CRM56-3</strain>
    </source>
</reference>
<sequence>MDNSELQTYLKENSQVEERFMEKALAYLNQENLKRAPARRYNDTMVQRQADKLFDQVLDDVNSKIASQIRGEHTRQAWVNFMEQTDLLEELEDSMSELNFGGEEE</sequence>
<organism evidence="1 2">
    <name type="scientific">Secundilactobacillus folii</name>
    <dbReference type="NCBI Taxonomy" id="2678357"/>
    <lineage>
        <taxon>Bacteria</taxon>
        <taxon>Bacillati</taxon>
        <taxon>Bacillota</taxon>
        <taxon>Bacilli</taxon>
        <taxon>Lactobacillales</taxon>
        <taxon>Lactobacillaceae</taxon>
        <taxon>Secundilactobacillus</taxon>
    </lineage>
</organism>
<gene>
    <name evidence="1" type="ORF">GM612_04150</name>
</gene>
<evidence type="ECO:0000313" key="1">
    <source>
        <dbReference type="EMBL" id="MTV81848.1"/>
    </source>
</evidence>
<keyword evidence="2" id="KW-1185">Reference proteome</keyword>
<dbReference type="Proteomes" id="UP000466388">
    <property type="component" value="Unassembled WGS sequence"/>
</dbReference>
<proteinExistence type="predicted"/>
<comment type="caution">
    <text evidence="1">The sequence shown here is derived from an EMBL/GenBank/DDBJ whole genome shotgun (WGS) entry which is preliminary data.</text>
</comment>
<accession>A0A7X2XUE8</accession>
<evidence type="ECO:0000313" key="2">
    <source>
        <dbReference type="Proteomes" id="UP000466388"/>
    </source>
</evidence>
<dbReference type="EMBL" id="WNJO01000004">
    <property type="protein sequence ID" value="MTV81848.1"/>
    <property type="molecule type" value="Genomic_DNA"/>
</dbReference>
<protein>
    <submittedName>
        <fullName evidence="1">Uncharacterized protein</fullName>
    </submittedName>
</protein>